<dbReference type="Pfam" id="PF00069">
    <property type="entry name" value="Pkinase"/>
    <property type="match status" value="1"/>
</dbReference>
<evidence type="ECO:0000256" key="8">
    <source>
        <dbReference type="ARBA" id="ARBA00048679"/>
    </source>
</evidence>
<comment type="catalytic activity">
    <reaction evidence="8">
        <text>L-seryl-[protein] + ATP = O-phospho-L-seryl-[protein] + ADP + H(+)</text>
        <dbReference type="Rhea" id="RHEA:17989"/>
        <dbReference type="Rhea" id="RHEA-COMP:9863"/>
        <dbReference type="Rhea" id="RHEA-COMP:11604"/>
        <dbReference type="ChEBI" id="CHEBI:15378"/>
        <dbReference type="ChEBI" id="CHEBI:29999"/>
        <dbReference type="ChEBI" id="CHEBI:30616"/>
        <dbReference type="ChEBI" id="CHEBI:83421"/>
        <dbReference type="ChEBI" id="CHEBI:456216"/>
        <dbReference type="EC" id="2.7.11.1"/>
    </reaction>
</comment>
<dbReference type="PANTHER" id="PTHR11697:SF230">
    <property type="entry name" value="ZINC FINGER, MYM DOMAIN CONTAINING 1"/>
    <property type="match status" value="1"/>
</dbReference>
<comment type="catalytic activity">
    <reaction evidence="7">
        <text>L-threonyl-[protein] + ATP = O-phospho-L-threonyl-[protein] + ADP + H(+)</text>
        <dbReference type="Rhea" id="RHEA:46608"/>
        <dbReference type="Rhea" id="RHEA-COMP:11060"/>
        <dbReference type="Rhea" id="RHEA-COMP:11605"/>
        <dbReference type="ChEBI" id="CHEBI:15378"/>
        <dbReference type="ChEBI" id="CHEBI:30013"/>
        <dbReference type="ChEBI" id="CHEBI:30616"/>
        <dbReference type="ChEBI" id="CHEBI:61977"/>
        <dbReference type="ChEBI" id="CHEBI:456216"/>
        <dbReference type="EC" id="2.7.11.1"/>
    </reaction>
</comment>
<evidence type="ECO:0000313" key="11">
    <source>
        <dbReference type="EMBL" id="KAK9994739.1"/>
    </source>
</evidence>
<gene>
    <name evidence="11" type="ORF">SO802_024442</name>
</gene>
<dbReference type="Gene3D" id="3.30.200.20">
    <property type="entry name" value="Phosphorylase Kinase, domain 1"/>
    <property type="match status" value="1"/>
</dbReference>
<dbReference type="Pfam" id="PF14291">
    <property type="entry name" value="DUF4371"/>
    <property type="match status" value="1"/>
</dbReference>
<dbReference type="AlphaFoldDB" id="A0AAW2CC63"/>
<organism evidence="11 12">
    <name type="scientific">Lithocarpus litseifolius</name>
    <dbReference type="NCBI Taxonomy" id="425828"/>
    <lineage>
        <taxon>Eukaryota</taxon>
        <taxon>Viridiplantae</taxon>
        <taxon>Streptophyta</taxon>
        <taxon>Embryophyta</taxon>
        <taxon>Tracheophyta</taxon>
        <taxon>Spermatophyta</taxon>
        <taxon>Magnoliopsida</taxon>
        <taxon>eudicotyledons</taxon>
        <taxon>Gunneridae</taxon>
        <taxon>Pentapetalae</taxon>
        <taxon>rosids</taxon>
        <taxon>fabids</taxon>
        <taxon>Fagales</taxon>
        <taxon>Fagaceae</taxon>
        <taxon>Lithocarpus</taxon>
    </lineage>
</organism>
<dbReference type="GO" id="GO:0005524">
    <property type="term" value="F:ATP binding"/>
    <property type="evidence" value="ECO:0007669"/>
    <property type="project" value="UniProtKB-KW"/>
</dbReference>
<dbReference type="SMART" id="SM00220">
    <property type="entry name" value="S_TKc"/>
    <property type="match status" value="1"/>
</dbReference>
<dbReference type="EC" id="2.7.11.1" evidence="1"/>
<dbReference type="InterPro" id="IPR008271">
    <property type="entry name" value="Ser/Thr_kinase_AS"/>
</dbReference>
<dbReference type="InterPro" id="IPR055298">
    <property type="entry name" value="AtLOH3-like"/>
</dbReference>
<keyword evidence="12" id="KW-1185">Reference proteome</keyword>
<sequence>MTSPNIQKEITNDAAVETINATIKDMGDSLFAIIVDESRDMSTKKQLAIALRYVDKLGHVNERFLGITHVNNTSAVTLKSAIEEVFNKDSLSISRLRGQGYDRASNMRGELNGLKTLILKDNPSAYYVHCFAHQLQLTLVAVAKNHIQIATFFNLVAKVFNIVGASCKCRDILREKRNAEVIEALKNNEISTGRGLNQEMSLKRPRDTRWSSHYGALVNLIHMFSSVIDVIETIIEDGLDSDQRVEANILIGLLQTFEFMFDLHLMKGVLGISNELSQALQRKAQDIVNAMKLVDISKQRLQVMRNDGWKTLLEEVFAFCEKNNIDVPDMDDLYQPRPRRKAQNMKNLHHYQVKLFYTVIDMQLQELNSRFENSELLLCVACLNPNNLFSAFNKEKLIRLAQFYPSDFSIVQVSFLDNQLETYIHDMRSTEEFSALKGIGQLAEKMVEMKKNVSYLLVYSLVTLALILPVATATVERGFSAMNIIKNRLRNRIKDQWMNDCLVTYIEKDIFKTIECEEIMQRFQNMKNQKGKKCRFENNGTDLKTECFDPYKDKDKDKAVKIPSSSKGNGEEFINEVGTMGRIHHVNVVRLVGFCADGFRRALVYEFLPNDSLEKFISSVDSNHFLGWERLQDIALGIAKGIEYLHQGCDQRILHFDIKPHNILLDQNFNPKISDFGLAKLCAKDQSAVSMTTARGTMGYIAPEVFSRNFGSVSYKSDVTILEYCCLKWLEQKDDLRVYVEDNGNAKIAKKLAIVGLWCIQWHPVDRPSMKVVVQMLEGEGDKLTMPPNPFASTGPTRINVSLPTRRLNQELEVILESE</sequence>
<keyword evidence="6" id="KW-0067">ATP-binding</keyword>
<dbReference type="GO" id="GO:0004674">
    <property type="term" value="F:protein serine/threonine kinase activity"/>
    <property type="evidence" value="ECO:0007669"/>
    <property type="project" value="UniProtKB-KW"/>
</dbReference>
<keyword evidence="5" id="KW-0418">Kinase</keyword>
<comment type="caution">
    <text evidence="11">The sequence shown here is derived from an EMBL/GenBank/DDBJ whole genome shotgun (WGS) entry which is preliminary data.</text>
</comment>
<dbReference type="PANTHER" id="PTHR11697">
    <property type="entry name" value="GENERAL TRANSCRIPTION FACTOR 2-RELATED ZINC FINGER PROTEIN"/>
    <property type="match status" value="1"/>
</dbReference>
<evidence type="ECO:0000256" key="1">
    <source>
        <dbReference type="ARBA" id="ARBA00012513"/>
    </source>
</evidence>
<keyword evidence="9" id="KW-0812">Transmembrane</keyword>
<dbReference type="InterPro" id="IPR000719">
    <property type="entry name" value="Prot_kinase_dom"/>
</dbReference>
<evidence type="ECO:0000256" key="4">
    <source>
        <dbReference type="ARBA" id="ARBA00022741"/>
    </source>
</evidence>
<dbReference type="SUPFAM" id="SSF56112">
    <property type="entry name" value="Protein kinase-like (PK-like)"/>
    <property type="match status" value="1"/>
</dbReference>
<evidence type="ECO:0000259" key="10">
    <source>
        <dbReference type="PROSITE" id="PS50011"/>
    </source>
</evidence>
<evidence type="ECO:0000256" key="6">
    <source>
        <dbReference type="ARBA" id="ARBA00022840"/>
    </source>
</evidence>
<dbReference type="Proteomes" id="UP001459277">
    <property type="component" value="Unassembled WGS sequence"/>
</dbReference>
<keyword evidence="9" id="KW-0472">Membrane</keyword>
<keyword evidence="2" id="KW-0723">Serine/threonine-protein kinase</keyword>
<dbReference type="FunFam" id="1.10.510.10:FF:001023">
    <property type="entry name" value="Os07g0541700 protein"/>
    <property type="match status" value="1"/>
</dbReference>
<dbReference type="InterPro" id="IPR012337">
    <property type="entry name" value="RNaseH-like_sf"/>
</dbReference>
<accession>A0AAW2CC63</accession>
<feature type="domain" description="Protein kinase" evidence="10">
    <location>
        <begin position="533"/>
        <end position="792"/>
    </location>
</feature>
<dbReference type="PROSITE" id="PS00108">
    <property type="entry name" value="PROTEIN_KINASE_ST"/>
    <property type="match status" value="1"/>
</dbReference>
<evidence type="ECO:0000313" key="12">
    <source>
        <dbReference type="Proteomes" id="UP001459277"/>
    </source>
</evidence>
<dbReference type="InterPro" id="IPR011009">
    <property type="entry name" value="Kinase-like_dom_sf"/>
</dbReference>
<evidence type="ECO:0000256" key="3">
    <source>
        <dbReference type="ARBA" id="ARBA00022679"/>
    </source>
</evidence>
<reference evidence="11 12" key="1">
    <citation type="submission" date="2024-01" db="EMBL/GenBank/DDBJ databases">
        <title>A telomere-to-telomere, gap-free genome of sweet tea (Lithocarpus litseifolius).</title>
        <authorList>
            <person name="Zhou J."/>
        </authorList>
    </citation>
    <scope>NUCLEOTIDE SEQUENCE [LARGE SCALE GENOMIC DNA]</scope>
    <source>
        <strain evidence="11">Zhou-2022a</strain>
        <tissue evidence="11">Leaf</tissue>
    </source>
</reference>
<evidence type="ECO:0000256" key="9">
    <source>
        <dbReference type="SAM" id="Phobius"/>
    </source>
</evidence>
<protein>
    <recommendedName>
        <fullName evidence="1">non-specific serine/threonine protein kinase</fullName>
        <ecNumber evidence="1">2.7.11.1</ecNumber>
    </recommendedName>
</protein>
<evidence type="ECO:0000256" key="7">
    <source>
        <dbReference type="ARBA" id="ARBA00047899"/>
    </source>
</evidence>
<name>A0AAW2CC63_9ROSI</name>
<dbReference type="InterPro" id="IPR025398">
    <property type="entry name" value="DUF4371"/>
</dbReference>
<feature type="transmembrane region" description="Helical" evidence="9">
    <location>
        <begin position="455"/>
        <end position="475"/>
    </location>
</feature>
<dbReference type="SUPFAM" id="SSF53098">
    <property type="entry name" value="Ribonuclease H-like"/>
    <property type="match status" value="1"/>
</dbReference>
<evidence type="ECO:0000256" key="5">
    <source>
        <dbReference type="ARBA" id="ARBA00022777"/>
    </source>
</evidence>
<keyword evidence="9" id="KW-1133">Transmembrane helix</keyword>
<keyword evidence="3" id="KW-0808">Transferase</keyword>
<dbReference type="PROSITE" id="PS50011">
    <property type="entry name" value="PROTEIN_KINASE_DOM"/>
    <property type="match status" value="1"/>
</dbReference>
<dbReference type="Gene3D" id="1.10.510.10">
    <property type="entry name" value="Transferase(Phosphotransferase) domain 1"/>
    <property type="match status" value="1"/>
</dbReference>
<evidence type="ECO:0000256" key="2">
    <source>
        <dbReference type="ARBA" id="ARBA00022527"/>
    </source>
</evidence>
<proteinExistence type="predicted"/>
<dbReference type="EMBL" id="JAZDWU010000008">
    <property type="protein sequence ID" value="KAK9994739.1"/>
    <property type="molecule type" value="Genomic_DNA"/>
</dbReference>
<keyword evidence="4" id="KW-0547">Nucleotide-binding</keyword>